<dbReference type="InterPro" id="IPR003607">
    <property type="entry name" value="HD/PDEase_dom"/>
</dbReference>
<dbReference type="EMBL" id="PETM01000002">
    <property type="protein sequence ID" value="PIV63009.1"/>
    <property type="molecule type" value="Genomic_DNA"/>
</dbReference>
<dbReference type="PANTHER" id="PTHR38659">
    <property type="entry name" value="METAL-DEPENDENT PHOSPHOHYDROLASE"/>
    <property type="match status" value="1"/>
</dbReference>
<name>A0A2M7E5L6_9BACT</name>
<sequence>MNSRQKYLDAVKSQLEPNIFKHSICVEACMGALYDYFQSQNLLGSSEPKRDEWTLAGLIHDIDYSQEFKPTHPEKTKKVLSKYNLTISDTVEHIVKAHAPDLTGVEPTTKADWSIFCCDSLTGLIVAVALVYPSKKLTDVKLSSVIKRFLKEPKFAAGTRRADVALCSQSDGLNLPLEKFIEISLRAMQKIAPEINL</sequence>
<dbReference type="CDD" id="cd00077">
    <property type="entry name" value="HDc"/>
    <property type="match status" value="1"/>
</dbReference>
<gene>
    <name evidence="1" type="ORF">COS12_00265</name>
</gene>
<protein>
    <submittedName>
        <fullName evidence="1">Phosphohydrolase</fullName>
    </submittedName>
</protein>
<evidence type="ECO:0000313" key="1">
    <source>
        <dbReference type="EMBL" id="PIV63009.1"/>
    </source>
</evidence>
<dbReference type="Gene3D" id="1.10.3210.10">
    <property type="entry name" value="Hypothetical protein af1432"/>
    <property type="match status" value="1"/>
</dbReference>
<proteinExistence type="predicted"/>
<reference evidence="2" key="1">
    <citation type="submission" date="2017-09" db="EMBL/GenBank/DDBJ databases">
        <title>Depth-based differentiation of microbial function through sediment-hosted aquifers and enrichment of novel symbionts in the deep terrestrial subsurface.</title>
        <authorList>
            <person name="Probst A.J."/>
            <person name="Ladd B."/>
            <person name="Jarett J.K."/>
            <person name="Geller-Mcgrath D.E."/>
            <person name="Sieber C.M.K."/>
            <person name="Emerson J.B."/>
            <person name="Anantharaman K."/>
            <person name="Thomas B.C."/>
            <person name="Malmstrom R."/>
            <person name="Stieglmeier M."/>
            <person name="Klingl A."/>
            <person name="Woyke T."/>
            <person name="Ryan C.M."/>
            <person name="Banfield J.F."/>
        </authorList>
    </citation>
    <scope>NUCLEOTIDE SEQUENCE [LARGE SCALE GENOMIC DNA]</scope>
</reference>
<dbReference type="PANTHER" id="PTHR38659:SF1">
    <property type="entry name" value="METAL DEPENDENT PHOSPHOHYDROLASE"/>
    <property type="match status" value="1"/>
</dbReference>
<comment type="caution">
    <text evidence="1">The sequence shown here is derived from an EMBL/GenBank/DDBJ whole genome shotgun (WGS) entry which is preliminary data.</text>
</comment>
<keyword evidence="1" id="KW-0378">Hydrolase</keyword>
<accession>A0A2M7E5L6</accession>
<evidence type="ECO:0000313" key="2">
    <source>
        <dbReference type="Proteomes" id="UP000230116"/>
    </source>
</evidence>
<dbReference type="SUPFAM" id="SSF109604">
    <property type="entry name" value="HD-domain/PDEase-like"/>
    <property type="match status" value="1"/>
</dbReference>
<dbReference type="GO" id="GO:0016787">
    <property type="term" value="F:hydrolase activity"/>
    <property type="evidence" value="ECO:0007669"/>
    <property type="project" value="UniProtKB-KW"/>
</dbReference>
<organism evidence="1 2">
    <name type="scientific">Candidatus Roizmanbacteria bacterium CG01_land_8_20_14_3_00_33_9</name>
    <dbReference type="NCBI Taxonomy" id="1974843"/>
    <lineage>
        <taxon>Bacteria</taxon>
        <taxon>Candidatus Roizmaniibacteriota</taxon>
    </lineage>
</organism>
<dbReference type="AlphaFoldDB" id="A0A2M7E5L6"/>
<dbReference type="Proteomes" id="UP000230116">
    <property type="component" value="Unassembled WGS sequence"/>
</dbReference>